<sequence>MEATTQEIELSKETAFEQGKLFGKHAGYFNCHDQTVTFLFKPKSASSAANMDEMVASYIGGVLLGFADGQEPNKHRVLTITSFARISRAFEFNFITTVDQGEE</sequence>
<proteinExistence type="predicted"/>
<evidence type="ECO:0000313" key="1">
    <source>
        <dbReference type="EMBL" id="OGY36610.1"/>
    </source>
</evidence>
<reference evidence="1 2" key="1">
    <citation type="journal article" date="2016" name="Nat. Commun.">
        <title>Thousands of microbial genomes shed light on interconnected biogeochemical processes in an aquifer system.</title>
        <authorList>
            <person name="Anantharaman K."/>
            <person name="Brown C.T."/>
            <person name="Hug L.A."/>
            <person name="Sharon I."/>
            <person name="Castelle C.J."/>
            <person name="Probst A.J."/>
            <person name="Thomas B.C."/>
            <person name="Singh A."/>
            <person name="Wilkins M.J."/>
            <person name="Karaoz U."/>
            <person name="Brodie E.L."/>
            <person name="Williams K.H."/>
            <person name="Hubbard S.S."/>
            <person name="Banfield J.F."/>
        </authorList>
    </citation>
    <scope>NUCLEOTIDE SEQUENCE [LARGE SCALE GENOMIC DNA]</scope>
</reference>
<dbReference type="EMBL" id="MHHS01000032">
    <property type="protein sequence ID" value="OGY36610.1"/>
    <property type="molecule type" value="Genomic_DNA"/>
</dbReference>
<accession>A0A1G1XAJ9</accession>
<name>A0A1G1XAJ9_9BACT</name>
<dbReference type="AlphaFoldDB" id="A0A1G1XAJ9"/>
<dbReference type="Proteomes" id="UP000177941">
    <property type="component" value="Unassembled WGS sequence"/>
</dbReference>
<organism evidence="1 2">
    <name type="scientific">Candidatus Andersenbacteria bacterium RIFCSPHIGHO2_12_FULL_45_11b</name>
    <dbReference type="NCBI Taxonomy" id="1797282"/>
    <lineage>
        <taxon>Bacteria</taxon>
        <taxon>Candidatus Anderseniibacteriota</taxon>
    </lineage>
</organism>
<evidence type="ECO:0000313" key="2">
    <source>
        <dbReference type="Proteomes" id="UP000177941"/>
    </source>
</evidence>
<comment type="caution">
    <text evidence="1">The sequence shown here is derived from an EMBL/GenBank/DDBJ whole genome shotgun (WGS) entry which is preliminary data.</text>
</comment>
<protein>
    <submittedName>
        <fullName evidence="1">Uncharacterized protein</fullName>
    </submittedName>
</protein>
<gene>
    <name evidence="1" type="ORF">A3E36_03400</name>
</gene>